<evidence type="ECO:0000313" key="3">
    <source>
        <dbReference type="Proteomes" id="UP000554004"/>
    </source>
</evidence>
<dbReference type="EMBL" id="JAAZAL010000097">
    <property type="protein sequence ID" value="NLE31136.1"/>
    <property type="molecule type" value="Genomic_DNA"/>
</dbReference>
<keyword evidence="1" id="KW-1133">Transmembrane helix</keyword>
<evidence type="ECO:0000256" key="1">
    <source>
        <dbReference type="SAM" id="Phobius"/>
    </source>
</evidence>
<keyword evidence="1" id="KW-0812">Transmembrane</keyword>
<name>A0A847ETZ4_9BACT</name>
<keyword evidence="1" id="KW-0472">Membrane</keyword>
<dbReference type="AlphaFoldDB" id="A0A847ETZ4"/>
<evidence type="ECO:0008006" key="4">
    <source>
        <dbReference type="Google" id="ProtNLM"/>
    </source>
</evidence>
<organism evidence="2 3">
    <name type="scientific">Candidatus Dojkabacteria bacterium</name>
    <dbReference type="NCBI Taxonomy" id="2099670"/>
    <lineage>
        <taxon>Bacteria</taxon>
        <taxon>Candidatus Dojkabacteria</taxon>
    </lineage>
</organism>
<feature type="transmembrane region" description="Helical" evidence="1">
    <location>
        <begin position="7"/>
        <end position="26"/>
    </location>
</feature>
<proteinExistence type="predicted"/>
<dbReference type="Proteomes" id="UP000554004">
    <property type="component" value="Unassembled WGS sequence"/>
</dbReference>
<reference evidence="2 3" key="1">
    <citation type="journal article" date="2020" name="Biotechnol. Biofuels">
        <title>New insights from the biogas microbiome by comprehensive genome-resolved metagenomics of nearly 1600 species originating from multiple anaerobic digesters.</title>
        <authorList>
            <person name="Campanaro S."/>
            <person name="Treu L."/>
            <person name="Rodriguez-R L.M."/>
            <person name="Kovalovszki A."/>
            <person name="Ziels R.M."/>
            <person name="Maus I."/>
            <person name="Zhu X."/>
            <person name="Kougias P.G."/>
            <person name="Basile A."/>
            <person name="Luo G."/>
            <person name="Schluter A."/>
            <person name="Konstantinidis K.T."/>
            <person name="Angelidaki I."/>
        </authorList>
    </citation>
    <scope>NUCLEOTIDE SEQUENCE [LARGE SCALE GENOMIC DNA]</scope>
    <source>
        <strain evidence="2">AS06rmzACSIP_421</strain>
    </source>
</reference>
<protein>
    <recommendedName>
        <fullName evidence="4">Intracellular proteinase inhibitor BsuPI domain-containing protein</fullName>
    </recommendedName>
</protein>
<comment type="caution">
    <text evidence="2">The sequence shown here is derived from an EMBL/GenBank/DDBJ whole genome shotgun (WGS) entry which is preliminary data.</text>
</comment>
<accession>A0A847ETZ4</accession>
<evidence type="ECO:0000313" key="2">
    <source>
        <dbReference type="EMBL" id="NLE31136.1"/>
    </source>
</evidence>
<sequence length="190" mass="22073">MNKILKVVILVLFISSSLFVLYYFGIIRLPNFINTSTSDSEVTITTDKTEYKVGEEINIKIKNNSNSLIYYDSLGDRKWDIEHFKDNKWTSIYFFQVTDQKIGTDCALLLYERAPMAILEPKSEIVDKWNQVHCKINSGEFSGVTSVLSEGQYRFSFKYGLSFSSDNPLDQFSYRIMDYKIIYSESFSVK</sequence>
<gene>
    <name evidence="2" type="ORF">GX618_02590</name>
</gene>